<feature type="compositionally biased region" description="Low complexity" evidence="2">
    <location>
        <begin position="443"/>
        <end position="459"/>
    </location>
</feature>
<dbReference type="Gene3D" id="1.10.10.10">
    <property type="entry name" value="Winged helix-like DNA-binding domain superfamily/Winged helix DNA-binding domain"/>
    <property type="match status" value="1"/>
</dbReference>
<feature type="compositionally biased region" description="Polar residues" evidence="2">
    <location>
        <begin position="774"/>
        <end position="794"/>
    </location>
</feature>
<feature type="compositionally biased region" description="Polar residues" evidence="2">
    <location>
        <begin position="692"/>
        <end position="704"/>
    </location>
</feature>
<dbReference type="SUPFAM" id="SSF46785">
    <property type="entry name" value="Winged helix' DNA-binding domain"/>
    <property type="match status" value="1"/>
</dbReference>
<feature type="compositionally biased region" description="Polar residues" evidence="2">
    <location>
        <begin position="718"/>
        <end position="735"/>
    </location>
</feature>
<dbReference type="FunFam" id="1.10.10.10:FF:000422">
    <property type="entry name" value="DNA-binding protein RFX7"/>
    <property type="match status" value="1"/>
</dbReference>
<dbReference type="InterPro" id="IPR003150">
    <property type="entry name" value="DNA-bd_RFX"/>
</dbReference>
<feature type="region of interest" description="Disordered" evidence="2">
    <location>
        <begin position="1078"/>
        <end position="1105"/>
    </location>
</feature>
<protein>
    <recommendedName>
        <fullName evidence="3">RFX-type winged-helix domain-containing protein</fullName>
    </recommendedName>
</protein>
<feature type="domain" description="RFX-type winged-helix" evidence="3">
    <location>
        <begin position="176"/>
        <end position="251"/>
    </location>
</feature>
<dbReference type="PROSITE" id="PS51526">
    <property type="entry name" value="RFX_DBD"/>
    <property type="match status" value="1"/>
</dbReference>
<keyword evidence="5" id="KW-1185">Reference proteome</keyword>
<keyword evidence="1" id="KW-0238">DNA-binding</keyword>
<gene>
    <name evidence="4" type="ORF">RDWZM_003067</name>
</gene>
<feature type="compositionally biased region" description="Low complexity" evidence="2">
    <location>
        <begin position="801"/>
        <end position="826"/>
    </location>
</feature>
<reference evidence="4" key="1">
    <citation type="submission" date="2022-12" db="EMBL/GenBank/DDBJ databases">
        <title>Genome assemblies of Blomia tropicalis.</title>
        <authorList>
            <person name="Cui Y."/>
        </authorList>
    </citation>
    <scope>NUCLEOTIDE SEQUENCE</scope>
    <source>
        <tissue evidence="4">Adult mites</tissue>
    </source>
</reference>
<evidence type="ECO:0000313" key="4">
    <source>
        <dbReference type="EMBL" id="KAJ6224522.1"/>
    </source>
</evidence>
<sequence>MAAIVADGKCSSKPSLTNVKQHHHRSINNQADQQYMFTISTSSRTIDNTTSSAGNIDSFAPLSQRYDVPLSMSPVLKMNPDNRPTDSTQNLNQNIIITQPTNQASNDFSHHLSDDSKKKICAILSDVETLNDIEKLYLYLQLPDGTNNNNENRGNDKRKTVFNPFGKKTDAEVIQTYTWIQSHLEEDISVSIPKHEVYEDYKAFCEANKFEKLCVADFGKAMKHIFPHVKPRRLGQRGNSKYCYSGLRKKILVDSPELPILDTSEYKFNLNETNDKKNEAVDDVAWNVILHWVEKTFNRKFKNSIDFARHLIDTQDVDISKSLKNNGNVIIKSFATKNHTAKKKDPFNQLHNKKKSQIKKSNDTNGSFEKPFIPANVPAQTNVNSTIHSVCLESINCQTNKWNTENQIKIESDDTAYFASNTSTLSKLPIQQDQSQTIILLTSEQPSSSGSNDPSLNSPTKCGNQMRSPLIDTNMNYKVIQPKELIDYDRKATENDSFPNSDLEIDKRRHSVSANTFNFDSNVKCKIKKEFDTHESFIVDNNDKNYKRQCDEKDLEFMAKKRHIGENLSNMANTIIGTDLNGTSSVPNSDLKVNELETEALYDYLNTNVLPNVFENNNLTDGKECNKDSFVQIRKLLENHLGNNNETANPAGSVESTMSNQLYLEHSNSNSKSTYQFDNQLQNLDIGSNCSIQNSGNTSIQSQVPPSPNTRRHAFNFQPISPRNTPTIPENSTLDMNMFNKATNTNNFNGFNSSSGSVEQQQQQQSINSINVGPSQPASETNSPFVSPRNTPISLCSMPRSRNSSGQSSTYSSTNNSSSTTTTNNNYRATSLQNFDSGVSSISSSPFVSPHSTPIPVSYRFRSLDNANISRNMARVRHSSGPGGPVTNRPPTSNIMIYNRSNSLSPMVSDFINHNWCSSQNLHVTLNAAASVDGSVKLFNEDLLNKLNTEENKSNLQLLPFDIPFNTDLNNISFQPKTLQRQRHFSNPYGGAATNSALMKSDENDSLQTLANRSQSVPLNEFKMFQSDLLDESRFNFMDDPINSNSTNTISNGLVGDISKAFPTMHLDNDSFKLPHSTSAATINSNNNHGNDGSSGSSGRVEPNDGFLSSTSIEDLLTNNSIIQSGQDLIVSSVQINQGITSGSGSNDATMSASVDDLNVHSPLMLAKPDRDEFNDLLISDNVVEHFQSLGDFRDCDNDFSNIDLENQTNAYEDVYKFN</sequence>
<feature type="compositionally biased region" description="Low complexity" evidence="2">
    <location>
        <begin position="1078"/>
        <end position="1099"/>
    </location>
</feature>
<proteinExistence type="predicted"/>
<dbReference type="OMA" id="VKEEMCV"/>
<evidence type="ECO:0000259" key="3">
    <source>
        <dbReference type="PROSITE" id="PS51526"/>
    </source>
</evidence>
<dbReference type="InterPro" id="IPR036388">
    <property type="entry name" value="WH-like_DNA-bd_sf"/>
</dbReference>
<dbReference type="GO" id="GO:0000981">
    <property type="term" value="F:DNA-binding transcription factor activity, RNA polymerase II-specific"/>
    <property type="evidence" value="ECO:0007669"/>
    <property type="project" value="TreeGrafter"/>
</dbReference>
<feature type="region of interest" description="Disordered" evidence="2">
    <location>
        <begin position="443"/>
        <end position="462"/>
    </location>
</feature>
<comment type="caution">
    <text evidence="4">The sequence shown here is derived from an EMBL/GenBank/DDBJ whole genome shotgun (WGS) entry which is preliminary data.</text>
</comment>
<dbReference type="InterPro" id="IPR039779">
    <property type="entry name" value="RFX-like"/>
</dbReference>
<evidence type="ECO:0000256" key="1">
    <source>
        <dbReference type="ARBA" id="ARBA00023125"/>
    </source>
</evidence>
<dbReference type="InterPro" id="IPR036390">
    <property type="entry name" value="WH_DNA-bd_sf"/>
</dbReference>
<dbReference type="Pfam" id="PF02257">
    <property type="entry name" value="RFX_DNA_binding"/>
    <property type="match status" value="1"/>
</dbReference>
<dbReference type="OrthoDB" id="10069709at2759"/>
<feature type="region of interest" description="Disordered" evidence="2">
    <location>
        <begin position="692"/>
        <end position="826"/>
    </location>
</feature>
<feature type="compositionally biased region" description="Low complexity" evidence="2">
    <location>
        <begin position="743"/>
        <end position="773"/>
    </location>
</feature>
<evidence type="ECO:0000313" key="5">
    <source>
        <dbReference type="Proteomes" id="UP001142055"/>
    </source>
</evidence>
<name>A0A9Q0MHF5_BLOTA</name>
<dbReference type="AlphaFoldDB" id="A0A9Q0MHF5"/>
<organism evidence="4 5">
    <name type="scientific">Blomia tropicalis</name>
    <name type="common">Mite</name>
    <dbReference type="NCBI Taxonomy" id="40697"/>
    <lineage>
        <taxon>Eukaryota</taxon>
        <taxon>Metazoa</taxon>
        <taxon>Ecdysozoa</taxon>
        <taxon>Arthropoda</taxon>
        <taxon>Chelicerata</taxon>
        <taxon>Arachnida</taxon>
        <taxon>Acari</taxon>
        <taxon>Acariformes</taxon>
        <taxon>Sarcoptiformes</taxon>
        <taxon>Astigmata</taxon>
        <taxon>Glycyphagoidea</taxon>
        <taxon>Echimyopodidae</taxon>
        <taxon>Blomia</taxon>
    </lineage>
</organism>
<dbReference type="PANTHER" id="PTHR12619:SF21">
    <property type="entry name" value="RFX-TYPE WINGED-HELIX DOMAIN-CONTAINING PROTEIN"/>
    <property type="match status" value="1"/>
</dbReference>
<feature type="region of interest" description="Disordered" evidence="2">
    <location>
        <begin position="1"/>
        <end position="25"/>
    </location>
</feature>
<accession>A0A9Q0MHF5</accession>
<dbReference type="Pfam" id="PF18326">
    <property type="entry name" value="RFX5_N"/>
    <property type="match status" value="1"/>
</dbReference>
<dbReference type="Gene3D" id="6.10.140.1290">
    <property type="match status" value="1"/>
</dbReference>
<evidence type="ECO:0000256" key="2">
    <source>
        <dbReference type="SAM" id="MobiDB-lite"/>
    </source>
</evidence>
<dbReference type="GO" id="GO:0000978">
    <property type="term" value="F:RNA polymerase II cis-regulatory region sequence-specific DNA binding"/>
    <property type="evidence" value="ECO:0007669"/>
    <property type="project" value="TreeGrafter"/>
</dbReference>
<dbReference type="PANTHER" id="PTHR12619">
    <property type="entry name" value="RFX TRANSCRIPTION FACTOR FAMILY"/>
    <property type="match status" value="1"/>
</dbReference>
<dbReference type="EMBL" id="JAPWDV010000001">
    <property type="protein sequence ID" value="KAJ6224522.1"/>
    <property type="molecule type" value="Genomic_DNA"/>
</dbReference>
<dbReference type="Proteomes" id="UP001142055">
    <property type="component" value="Chromosome 1"/>
</dbReference>